<dbReference type="SUPFAM" id="SSF53335">
    <property type="entry name" value="S-adenosyl-L-methionine-dependent methyltransferases"/>
    <property type="match status" value="1"/>
</dbReference>
<dbReference type="Gene3D" id="3.40.50.150">
    <property type="entry name" value="Vaccinia Virus protein VP39"/>
    <property type="match status" value="1"/>
</dbReference>
<dbReference type="AlphaFoldDB" id="A0A0F9DIU4"/>
<sequence>MNNIFNELKKEKIICVDVGARWGISEQWNHFSDIVNIIGFEPDETECKKLNAQIREKDLLIKYLPTALSFEKEERTLNITKSPGCSSLLKPNRKILNQFPDFERFNIVNKIQLNTNSLDSVLEENRIENIDFIKVDTQGTELDILQGSEKVLSKDVFGIAVEVEFVQLYEGQPLFSDVDRYLREKGFTLFDLNRHRWKRKNVPTNMPCRGQIIFGDALYFRTCFGEGIKSISRTKGLKMIFMAALHGYYDYGRCLNELFLEYGIFNQEDKNKIEQLLCIKPFSQIRRVSGLFRRFLVNVLRPRGIQNEWAGS</sequence>
<dbReference type="NCBIfam" id="TIGR01444">
    <property type="entry name" value="fkbM_fam"/>
    <property type="match status" value="1"/>
</dbReference>
<dbReference type="InterPro" id="IPR053188">
    <property type="entry name" value="FkbM_Methyltransferase"/>
</dbReference>
<dbReference type="InterPro" id="IPR029063">
    <property type="entry name" value="SAM-dependent_MTases_sf"/>
</dbReference>
<dbReference type="EMBL" id="LAZR01028768">
    <property type="protein sequence ID" value="KKL61608.1"/>
    <property type="molecule type" value="Genomic_DNA"/>
</dbReference>
<proteinExistence type="predicted"/>
<dbReference type="GO" id="GO:0008171">
    <property type="term" value="F:O-methyltransferase activity"/>
    <property type="evidence" value="ECO:0007669"/>
    <property type="project" value="TreeGrafter"/>
</dbReference>
<name>A0A0F9DIU4_9ZZZZ</name>
<dbReference type="PANTHER" id="PTHR36973">
    <property type="entry name" value="SLL1456 PROTEIN-RELATED"/>
    <property type="match status" value="1"/>
</dbReference>
<comment type="caution">
    <text evidence="2">The sequence shown here is derived from an EMBL/GenBank/DDBJ whole genome shotgun (WGS) entry which is preliminary data.</text>
</comment>
<evidence type="ECO:0000259" key="1">
    <source>
        <dbReference type="Pfam" id="PF05050"/>
    </source>
</evidence>
<gene>
    <name evidence="2" type="ORF">LCGC14_2193620</name>
</gene>
<evidence type="ECO:0000313" key="2">
    <source>
        <dbReference type="EMBL" id="KKL61608.1"/>
    </source>
</evidence>
<protein>
    <recommendedName>
        <fullName evidence="1">Methyltransferase FkbM domain-containing protein</fullName>
    </recommendedName>
</protein>
<dbReference type="Pfam" id="PF05050">
    <property type="entry name" value="Methyltransf_21"/>
    <property type="match status" value="1"/>
</dbReference>
<dbReference type="InterPro" id="IPR006342">
    <property type="entry name" value="FkbM_mtfrase"/>
</dbReference>
<feature type="non-terminal residue" evidence="2">
    <location>
        <position position="312"/>
    </location>
</feature>
<feature type="domain" description="Methyltransferase FkbM" evidence="1">
    <location>
        <begin position="36"/>
        <end position="188"/>
    </location>
</feature>
<reference evidence="2" key="1">
    <citation type="journal article" date="2015" name="Nature">
        <title>Complex archaea that bridge the gap between prokaryotes and eukaryotes.</title>
        <authorList>
            <person name="Spang A."/>
            <person name="Saw J.H."/>
            <person name="Jorgensen S.L."/>
            <person name="Zaremba-Niedzwiedzka K."/>
            <person name="Martijn J."/>
            <person name="Lind A.E."/>
            <person name="van Eijk R."/>
            <person name="Schleper C."/>
            <person name="Guy L."/>
            <person name="Ettema T.J."/>
        </authorList>
    </citation>
    <scope>NUCLEOTIDE SEQUENCE</scope>
</reference>
<accession>A0A0F9DIU4</accession>
<dbReference type="PANTHER" id="PTHR36973:SF4">
    <property type="entry name" value="NODULATION PROTEIN"/>
    <property type="match status" value="1"/>
</dbReference>
<organism evidence="2">
    <name type="scientific">marine sediment metagenome</name>
    <dbReference type="NCBI Taxonomy" id="412755"/>
    <lineage>
        <taxon>unclassified sequences</taxon>
        <taxon>metagenomes</taxon>
        <taxon>ecological metagenomes</taxon>
    </lineage>
</organism>